<comment type="caution">
    <text evidence="2">The sequence shown here is derived from an EMBL/GenBank/DDBJ whole genome shotgun (WGS) entry which is preliminary data.</text>
</comment>
<dbReference type="AlphaFoldDB" id="A0AAW1WEJ5"/>
<evidence type="ECO:0000313" key="3">
    <source>
        <dbReference type="Proteomes" id="UP001457282"/>
    </source>
</evidence>
<evidence type="ECO:0000256" key="1">
    <source>
        <dbReference type="SAM" id="MobiDB-lite"/>
    </source>
</evidence>
<feature type="region of interest" description="Disordered" evidence="1">
    <location>
        <begin position="86"/>
        <end position="112"/>
    </location>
</feature>
<gene>
    <name evidence="2" type="ORF">M0R45_030795</name>
</gene>
<proteinExistence type="predicted"/>
<accession>A0AAW1WEJ5</accession>
<keyword evidence="3" id="KW-1185">Reference proteome</keyword>
<feature type="compositionally biased region" description="Pro residues" evidence="1">
    <location>
        <begin position="99"/>
        <end position="112"/>
    </location>
</feature>
<evidence type="ECO:0000313" key="2">
    <source>
        <dbReference type="EMBL" id="KAK9922326.1"/>
    </source>
</evidence>
<dbReference type="Proteomes" id="UP001457282">
    <property type="component" value="Unassembled WGS sequence"/>
</dbReference>
<dbReference type="EMBL" id="JBEDUW010000006">
    <property type="protein sequence ID" value="KAK9922326.1"/>
    <property type="molecule type" value="Genomic_DNA"/>
</dbReference>
<sequence length="139" mass="15121">MASTPPLLQSDAASPIHPNQLCLEPNRATQAPSPHEPSRKIATICPRRNQLTTTHSSTVKPTDHAATTMESSAQICRIPIINQPKPNPCSFHSRKLPQSPCPAQPASLMPPAPSHLRAISELLSLSRRQDHREDASCCN</sequence>
<feature type="compositionally biased region" description="Polar residues" evidence="1">
    <location>
        <begin position="49"/>
        <end position="60"/>
    </location>
</feature>
<organism evidence="2 3">
    <name type="scientific">Rubus argutus</name>
    <name type="common">Southern blackberry</name>
    <dbReference type="NCBI Taxonomy" id="59490"/>
    <lineage>
        <taxon>Eukaryota</taxon>
        <taxon>Viridiplantae</taxon>
        <taxon>Streptophyta</taxon>
        <taxon>Embryophyta</taxon>
        <taxon>Tracheophyta</taxon>
        <taxon>Spermatophyta</taxon>
        <taxon>Magnoliopsida</taxon>
        <taxon>eudicotyledons</taxon>
        <taxon>Gunneridae</taxon>
        <taxon>Pentapetalae</taxon>
        <taxon>rosids</taxon>
        <taxon>fabids</taxon>
        <taxon>Rosales</taxon>
        <taxon>Rosaceae</taxon>
        <taxon>Rosoideae</taxon>
        <taxon>Rosoideae incertae sedis</taxon>
        <taxon>Rubus</taxon>
    </lineage>
</organism>
<feature type="region of interest" description="Disordered" evidence="1">
    <location>
        <begin position="1"/>
        <end position="70"/>
    </location>
</feature>
<protein>
    <submittedName>
        <fullName evidence="2">Uncharacterized protein</fullName>
    </submittedName>
</protein>
<name>A0AAW1WEJ5_RUBAR</name>
<reference evidence="2 3" key="1">
    <citation type="journal article" date="2023" name="G3 (Bethesda)">
        <title>A chromosome-length genome assembly and annotation of blackberry (Rubus argutus, cv. 'Hillquist').</title>
        <authorList>
            <person name="Bruna T."/>
            <person name="Aryal R."/>
            <person name="Dudchenko O."/>
            <person name="Sargent D.J."/>
            <person name="Mead D."/>
            <person name="Buti M."/>
            <person name="Cavallini A."/>
            <person name="Hytonen T."/>
            <person name="Andres J."/>
            <person name="Pham M."/>
            <person name="Weisz D."/>
            <person name="Mascagni F."/>
            <person name="Usai G."/>
            <person name="Natali L."/>
            <person name="Bassil N."/>
            <person name="Fernandez G.E."/>
            <person name="Lomsadze A."/>
            <person name="Armour M."/>
            <person name="Olukolu B."/>
            <person name="Poorten T."/>
            <person name="Britton C."/>
            <person name="Davik J."/>
            <person name="Ashrafi H."/>
            <person name="Aiden E.L."/>
            <person name="Borodovsky M."/>
            <person name="Worthington M."/>
        </authorList>
    </citation>
    <scope>NUCLEOTIDE SEQUENCE [LARGE SCALE GENOMIC DNA]</scope>
    <source>
        <strain evidence="2">PI 553951</strain>
    </source>
</reference>